<dbReference type="GO" id="GO:0005524">
    <property type="term" value="F:ATP binding"/>
    <property type="evidence" value="ECO:0007669"/>
    <property type="project" value="UniProtKB-UniRule"/>
</dbReference>
<dbReference type="EMBL" id="AP019536">
    <property type="protein sequence ID" value="BBI98664.1"/>
    <property type="molecule type" value="Genomic_DNA"/>
</dbReference>
<dbReference type="EC" id="6.3.3.3" evidence="8"/>
<dbReference type="HAMAP" id="MF_00336">
    <property type="entry name" value="BioD"/>
    <property type="match status" value="1"/>
</dbReference>
<keyword evidence="3 8" id="KW-0479">Metal-binding</keyword>
<evidence type="ECO:0000256" key="6">
    <source>
        <dbReference type="ARBA" id="ARBA00022840"/>
    </source>
</evidence>
<feature type="binding site" evidence="8">
    <location>
        <begin position="11"/>
        <end position="16"/>
    </location>
    <ligand>
        <name>ATP</name>
        <dbReference type="ChEBI" id="CHEBI:30616"/>
    </ligand>
</feature>
<keyword evidence="2 8" id="KW-0436">Ligase</keyword>
<keyword evidence="10" id="KW-1185">Reference proteome</keyword>
<keyword evidence="7 8" id="KW-0460">Magnesium</keyword>
<dbReference type="GO" id="GO:0004141">
    <property type="term" value="F:dethiobiotin synthase activity"/>
    <property type="evidence" value="ECO:0007669"/>
    <property type="project" value="UniProtKB-UniRule"/>
</dbReference>
<feature type="active site" evidence="8">
    <location>
        <position position="36"/>
    </location>
</feature>
<dbReference type="CDD" id="cd03109">
    <property type="entry name" value="DTBS"/>
    <property type="match status" value="1"/>
</dbReference>
<keyword evidence="4 8" id="KW-0547">Nucleotide-binding</keyword>
<dbReference type="GO" id="GO:0009102">
    <property type="term" value="P:biotin biosynthetic process"/>
    <property type="evidence" value="ECO:0007669"/>
    <property type="project" value="UniProtKB-UniRule"/>
</dbReference>
<dbReference type="KEGG" id="fku:FGKAn22_03570"/>
<keyword evidence="1 8" id="KW-0963">Cytoplasm</keyword>
<accession>A0AAN1SZP6</accession>
<feature type="binding site" evidence="8">
    <location>
        <begin position="200"/>
        <end position="202"/>
    </location>
    <ligand>
        <name>ATP</name>
        <dbReference type="ChEBI" id="CHEBI:30616"/>
    </ligand>
</feature>
<evidence type="ECO:0000256" key="8">
    <source>
        <dbReference type="HAMAP-Rule" id="MF_00336"/>
    </source>
</evidence>
<dbReference type="AlphaFoldDB" id="A0AAN1SZP6"/>
<evidence type="ECO:0000256" key="5">
    <source>
        <dbReference type="ARBA" id="ARBA00022756"/>
    </source>
</evidence>
<comment type="catalytic activity">
    <reaction evidence="8">
        <text>(7R,8S)-7,8-diammoniononanoate + CO2 + ATP = (4R,5S)-dethiobiotin + ADP + phosphate + 3 H(+)</text>
        <dbReference type="Rhea" id="RHEA:15805"/>
        <dbReference type="ChEBI" id="CHEBI:15378"/>
        <dbReference type="ChEBI" id="CHEBI:16526"/>
        <dbReference type="ChEBI" id="CHEBI:30616"/>
        <dbReference type="ChEBI" id="CHEBI:43474"/>
        <dbReference type="ChEBI" id="CHEBI:149469"/>
        <dbReference type="ChEBI" id="CHEBI:149473"/>
        <dbReference type="ChEBI" id="CHEBI:456216"/>
        <dbReference type="EC" id="6.3.3.3"/>
    </reaction>
</comment>
<proteinExistence type="inferred from homology"/>
<keyword evidence="5 8" id="KW-0093">Biotin biosynthesis</keyword>
<comment type="cofactor">
    <cofactor evidence="8">
        <name>Mg(2+)</name>
        <dbReference type="ChEBI" id="CHEBI:18420"/>
    </cofactor>
</comment>
<feature type="binding site" evidence="8">
    <location>
        <position position="111"/>
    </location>
    <ligand>
        <name>Mg(2+)</name>
        <dbReference type="ChEBI" id="CHEBI:18420"/>
    </ligand>
</feature>
<dbReference type="Proteomes" id="UP001319121">
    <property type="component" value="Chromosome"/>
</dbReference>
<dbReference type="GO" id="GO:0005829">
    <property type="term" value="C:cytosol"/>
    <property type="evidence" value="ECO:0007669"/>
    <property type="project" value="TreeGrafter"/>
</dbReference>
<sequence length="226" mass="24134">MSYFVTGTDTGAGKTLISCALLHAFAVQGKRVIGMKPVAAGCDEDDQHEDVVRLRAASNVIAGKGQVNPYCFPRPVAPHLAARFVGVSINFSRIVESLSELNGMADEVIVEGAGGLLVPLNEEQDSADLMEEMGLPVILVVGMRLGCLNHALLTVDAMKWRGLKLAGWVANEVDADMSMLDENVAALRQRIAAPLLGIVPYLAQPDALEAAKYLDLSLLEQAEAHD</sequence>
<dbReference type="PANTHER" id="PTHR43210:SF5">
    <property type="entry name" value="DETHIOBIOTIN SYNTHETASE"/>
    <property type="match status" value="1"/>
</dbReference>
<comment type="caution">
    <text evidence="8">Lacks conserved residue(s) required for the propagation of feature annotation.</text>
</comment>
<comment type="subcellular location">
    <subcellularLocation>
        <location evidence="8">Cytoplasm</location>
    </subcellularLocation>
</comment>
<dbReference type="Gene3D" id="3.40.50.300">
    <property type="entry name" value="P-loop containing nucleotide triphosphate hydrolases"/>
    <property type="match status" value="1"/>
</dbReference>
<dbReference type="GO" id="GO:0000287">
    <property type="term" value="F:magnesium ion binding"/>
    <property type="evidence" value="ECO:0007669"/>
    <property type="project" value="UniProtKB-UniRule"/>
</dbReference>
<comment type="function">
    <text evidence="8">Catalyzes a mechanistically unusual reaction, the ATP-dependent insertion of CO2 between the N7 and N8 nitrogen atoms of 7,8-diaminopelargonic acid (DAPA, also called 7,8-diammoniononanoate) to form a ureido ring.</text>
</comment>
<evidence type="ECO:0000256" key="2">
    <source>
        <dbReference type="ARBA" id="ARBA00022598"/>
    </source>
</evidence>
<dbReference type="SUPFAM" id="SSF52540">
    <property type="entry name" value="P-loop containing nucleoside triphosphate hydrolases"/>
    <property type="match status" value="1"/>
</dbReference>
<dbReference type="Pfam" id="PF13500">
    <property type="entry name" value="AAA_26"/>
    <property type="match status" value="1"/>
</dbReference>
<dbReference type="PANTHER" id="PTHR43210">
    <property type="entry name" value="DETHIOBIOTIN SYNTHETASE"/>
    <property type="match status" value="1"/>
</dbReference>
<dbReference type="InterPro" id="IPR027417">
    <property type="entry name" value="P-loop_NTPase"/>
</dbReference>
<evidence type="ECO:0000256" key="3">
    <source>
        <dbReference type="ARBA" id="ARBA00022723"/>
    </source>
</evidence>
<name>A0AAN1SZP6_9PROT</name>
<evidence type="ECO:0000313" key="10">
    <source>
        <dbReference type="Proteomes" id="UP001319121"/>
    </source>
</evidence>
<feature type="binding site" evidence="8">
    <location>
        <position position="15"/>
    </location>
    <ligand>
        <name>Mg(2+)</name>
        <dbReference type="ChEBI" id="CHEBI:18420"/>
    </ligand>
</feature>
<comment type="subunit">
    <text evidence="8">Homodimer.</text>
</comment>
<evidence type="ECO:0000256" key="1">
    <source>
        <dbReference type="ARBA" id="ARBA00022490"/>
    </source>
</evidence>
<comment type="similarity">
    <text evidence="8">Belongs to the dethiobiotin synthetase family.</text>
</comment>
<evidence type="ECO:0000256" key="7">
    <source>
        <dbReference type="ARBA" id="ARBA00022842"/>
    </source>
</evidence>
<organism evidence="9 10">
    <name type="scientific">Ferrigenium kumadai</name>
    <dbReference type="NCBI Taxonomy" id="1682490"/>
    <lineage>
        <taxon>Bacteria</taxon>
        <taxon>Pseudomonadati</taxon>
        <taxon>Pseudomonadota</taxon>
        <taxon>Betaproteobacteria</taxon>
        <taxon>Nitrosomonadales</taxon>
        <taxon>Gallionellaceae</taxon>
        <taxon>Ferrigenium</taxon>
    </lineage>
</organism>
<comment type="pathway">
    <text evidence="8">Cofactor biosynthesis; biotin biosynthesis; biotin from 7,8-diaminononanoate: step 1/2.</text>
</comment>
<gene>
    <name evidence="8 9" type="primary">bioD</name>
    <name evidence="9" type="ORF">FGKAn22_03570</name>
</gene>
<feature type="binding site" evidence="8">
    <location>
        <position position="50"/>
    </location>
    <ligand>
        <name>Mg(2+)</name>
        <dbReference type="ChEBI" id="CHEBI:18420"/>
    </ligand>
</feature>
<feature type="binding site" evidence="8">
    <location>
        <position position="50"/>
    </location>
    <ligand>
        <name>ATP</name>
        <dbReference type="ChEBI" id="CHEBI:30616"/>
    </ligand>
</feature>
<dbReference type="GO" id="GO:0042803">
    <property type="term" value="F:protein homodimerization activity"/>
    <property type="evidence" value="ECO:0007669"/>
    <property type="project" value="UniProtKB-ARBA"/>
</dbReference>
<evidence type="ECO:0000313" key="9">
    <source>
        <dbReference type="EMBL" id="BBI98664.1"/>
    </source>
</evidence>
<feature type="binding site" evidence="8">
    <location>
        <begin position="171"/>
        <end position="172"/>
    </location>
    <ligand>
        <name>ATP</name>
        <dbReference type="ChEBI" id="CHEBI:30616"/>
    </ligand>
</feature>
<feature type="binding site" evidence="8">
    <location>
        <begin position="111"/>
        <end position="114"/>
    </location>
    <ligand>
        <name>ATP</name>
        <dbReference type="ChEBI" id="CHEBI:30616"/>
    </ligand>
</feature>
<dbReference type="NCBIfam" id="TIGR00347">
    <property type="entry name" value="bioD"/>
    <property type="match status" value="1"/>
</dbReference>
<dbReference type="PIRSF" id="PIRSF006755">
    <property type="entry name" value="DTB_synth"/>
    <property type="match status" value="1"/>
</dbReference>
<protein>
    <recommendedName>
        <fullName evidence="8">ATP-dependent dethiobiotin synthetase BioD</fullName>
        <ecNumber evidence="8">6.3.3.3</ecNumber>
    </recommendedName>
    <alternativeName>
        <fullName evidence="8">DTB synthetase</fullName>
        <shortName evidence="8">DTBS</shortName>
    </alternativeName>
    <alternativeName>
        <fullName evidence="8">Dethiobiotin synthase</fullName>
    </alternativeName>
</protein>
<dbReference type="InterPro" id="IPR004472">
    <property type="entry name" value="DTB_synth_BioD"/>
</dbReference>
<dbReference type="RefSeq" id="WP_212786281.1">
    <property type="nucleotide sequence ID" value="NZ_AP019536.1"/>
</dbReference>
<evidence type="ECO:0000256" key="4">
    <source>
        <dbReference type="ARBA" id="ARBA00022741"/>
    </source>
</evidence>
<reference evidence="9 10" key="1">
    <citation type="submission" date="2019-03" db="EMBL/GenBank/DDBJ databases">
        <title>Complete genome sequence of Ferrigenium kumadai strain An22, a microaerophilic iron-oxidizing bacterium isolated from a paddy field soil.</title>
        <authorList>
            <person name="Watanabe T."/>
            <person name="Asakawa S."/>
        </authorList>
    </citation>
    <scope>NUCLEOTIDE SEQUENCE [LARGE SCALE GENOMIC DNA]</scope>
    <source>
        <strain evidence="9 10">An22</strain>
    </source>
</reference>
<keyword evidence="6 8" id="KW-0067">ATP-binding</keyword>
<dbReference type="FunFam" id="3.40.50.300:FF:000292">
    <property type="entry name" value="ATP-dependent dethiobiotin synthetase BioD"/>
    <property type="match status" value="1"/>
</dbReference>